<evidence type="ECO:0000313" key="2">
    <source>
        <dbReference type="Proteomes" id="UP000241462"/>
    </source>
</evidence>
<dbReference type="EMBL" id="KZ678376">
    <property type="protein sequence ID" value="PSS03279.1"/>
    <property type="molecule type" value="Genomic_DNA"/>
</dbReference>
<organism evidence="1 2">
    <name type="scientific">Coniella lustricola</name>
    <dbReference type="NCBI Taxonomy" id="2025994"/>
    <lineage>
        <taxon>Eukaryota</taxon>
        <taxon>Fungi</taxon>
        <taxon>Dikarya</taxon>
        <taxon>Ascomycota</taxon>
        <taxon>Pezizomycotina</taxon>
        <taxon>Sordariomycetes</taxon>
        <taxon>Sordariomycetidae</taxon>
        <taxon>Diaporthales</taxon>
        <taxon>Schizoparmaceae</taxon>
        <taxon>Coniella</taxon>
    </lineage>
</organism>
<reference evidence="1 2" key="1">
    <citation type="journal article" date="2018" name="Mycol. Prog.">
        <title>Coniella lustricola, a new species from submerged detritus.</title>
        <authorList>
            <person name="Raudabaugh D.B."/>
            <person name="Iturriaga T."/>
            <person name="Carver A."/>
            <person name="Mondo S."/>
            <person name="Pangilinan J."/>
            <person name="Lipzen A."/>
            <person name="He G."/>
            <person name="Amirebrahimi M."/>
            <person name="Grigoriev I.V."/>
            <person name="Miller A.N."/>
        </authorList>
    </citation>
    <scope>NUCLEOTIDE SEQUENCE [LARGE SCALE GENOMIC DNA]</scope>
    <source>
        <strain evidence="1 2">B22-T-1</strain>
    </source>
</reference>
<dbReference type="AlphaFoldDB" id="A0A2T3ALW6"/>
<dbReference type="Proteomes" id="UP000241462">
    <property type="component" value="Unassembled WGS sequence"/>
</dbReference>
<protein>
    <submittedName>
        <fullName evidence="1">Uncharacterized protein</fullName>
    </submittedName>
</protein>
<proteinExistence type="predicted"/>
<name>A0A2T3ALW6_9PEZI</name>
<sequence length="150" mass="16335">MATVGNGRFLSLGRRHLSGCRERCFAICNYPHVVSYESIIFTIGNANEQSAILTKCYTPCPASCTNLTGYSTDNYTMHTARALTEANVGLEILYLTAAKFILQRTQVKRLQSALSMRDLSSSPCPGVGSSAIPGFELESLVSDSKQLVRC</sequence>
<gene>
    <name evidence="1" type="ORF">BD289DRAFT_220380</name>
</gene>
<accession>A0A2T3ALW6</accession>
<evidence type="ECO:0000313" key="1">
    <source>
        <dbReference type="EMBL" id="PSS03279.1"/>
    </source>
</evidence>
<keyword evidence="2" id="KW-1185">Reference proteome</keyword>
<dbReference type="InParanoid" id="A0A2T3ALW6"/>